<organism evidence="6 7">
    <name type="scientific">Kaistia hirudinis</name>
    <dbReference type="NCBI Taxonomy" id="1293440"/>
    <lineage>
        <taxon>Bacteria</taxon>
        <taxon>Pseudomonadati</taxon>
        <taxon>Pseudomonadota</taxon>
        <taxon>Alphaproteobacteria</taxon>
        <taxon>Hyphomicrobiales</taxon>
        <taxon>Kaistiaceae</taxon>
        <taxon>Kaistia</taxon>
    </lineage>
</organism>
<comment type="caution">
    <text evidence="6">The sequence shown here is derived from an EMBL/GenBank/DDBJ whole genome shotgun (WGS) entry which is preliminary data.</text>
</comment>
<dbReference type="InterPro" id="IPR029016">
    <property type="entry name" value="GAF-like_dom_sf"/>
</dbReference>
<keyword evidence="3" id="KW-0804">Transcription</keyword>
<dbReference type="InterPro" id="IPR014757">
    <property type="entry name" value="Tscrpt_reg_IclR_C"/>
</dbReference>
<dbReference type="Gene3D" id="1.10.10.10">
    <property type="entry name" value="Winged helix-like DNA-binding domain superfamily/Winged helix DNA-binding domain"/>
    <property type="match status" value="1"/>
</dbReference>
<feature type="domain" description="HTH iclR-type" evidence="4">
    <location>
        <begin position="14"/>
        <end position="76"/>
    </location>
</feature>
<keyword evidence="7" id="KW-1185">Reference proteome</keyword>
<dbReference type="PROSITE" id="PS51078">
    <property type="entry name" value="ICLR_ED"/>
    <property type="match status" value="1"/>
</dbReference>
<feature type="domain" description="IclR-ED" evidence="5">
    <location>
        <begin position="77"/>
        <end position="258"/>
    </location>
</feature>
<evidence type="ECO:0000259" key="5">
    <source>
        <dbReference type="PROSITE" id="PS51078"/>
    </source>
</evidence>
<dbReference type="AlphaFoldDB" id="A0A840AI06"/>
<dbReference type="GO" id="GO:0045892">
    <property type="term" value="P:negative regulation of DNA-templated transcription"/>
    <property type="evidence" value="ECO:0007669"/>
    <property type="project" value="TreeGrafter"/>
</dbReference>
<dbReference type="SUPFAM" id="SSF55781">
    <property type="entry name" value="GAF domain-like"/>
    <property type="match status" value="1"/>
</dbReference>
<reference evidence="6 7" key="1">
    <citation type="submission" date="2020-08" db="EMBL/GenBank/DDBJ databases">
        <title>Genomic Encyclopedia of Type Strains, Phase IV (KMG-IV): sequencing the most valuable type-strain genomes for metagenomic binning, comparative biology and taxonomic classification.</title>
        <authorList>
            <person name="Goeker M."/>
        </authorList>
    </citation>
    <scope>NUCLEOTIDE SEQUENCE [LARGE SCALE GENOMIC DNA]</scope>
    <source>
        <strain evidence="6 7">DSM 25966</strain>
    </source>
</reference>
<evidence type="ECO:0000313" key="6">
    <source>
        <dbReference type="EMBL" id="MBB3929202.1"/>
    </source>
</evidence>
<dbReference type="InterPro" id="IPR036388">
    <property type="entry name" value="WH-like_DNA-bd_sf"/>
</dbReference>
<evidence type="ECO:0000256" key="3">
    <source>
        <dbReference type="ARBA" id="ARBA00023163"/>
    </source>
</evidence>
<sequence length="270" mass="29607">MADTLDGEQVTKRARGLDRAFAILEYLKLKREPANPNEIAAQLGAPRSSVYELVGLLLRQGVLETVDEEGRVFLGRKLYFLGHAYEERYDFTRECERVLDALASETHETAQFCMLDGDKYVVVRMRESARPFRISSDIGQPVPLPWTASSRLLLGDLSDAEIRALVPPEDFTLPDRTHLAPEAFIAQIRAATQDGFFTMDSTVDSFTHCFAVPVAGMGRTCIATLCIVASRTDAARNRERYIAALKAAAAVLSGRAPLSAAGSAIGALRL</sequence>
<dbReference type="PANTHER" id="PTHR30136">
    <property type="entry name" value="HELIX-TURN-HELIX TRANSCRIPTIONAL REGULATOR, ICLR FAMILY"/>
    <property type="match status" value="1"/>
</dbReference>
<keyword evidence="2 6" id="KW-0238">DNA-binding</keyword>
<dbReference type="Proteomes" id="UP000553963">
    <property type="component" value="Unassembled WGS sequence"/>
</dbReference>
<protein>
    <submittedName>
        <fullName evidence="6">DNA-binding IclR family transcriptional regulator</fullName>
    </submittedName>
</protein>
<dbReference type="PANTHER" id="PTHR30136:SF35">
    <property type="entry name" value="HTH-TYPE TRANSCRIPTIONAL REGULATOR RV1719"/>
    <property type="match status" value="1"/>
</dbReference>
<dbReference type="InterPro" id="IPR050707">
    <property type="entry name" value="HTH_MetabolicPath_Reg"/>
</dbReference>
<evidence type="ECO:0000256" key="2">
    <source>
        <dbReference type="ARBA" id="ARBA00023125"/>
    </source>
</evidence>
<dbReference type="Gene3D" id="3.30.450.40">
    <property type="match status" value="1"/>
</dbReference>
<evidence type="ECO:0000259" key="4">
    <source>
        <dbReference type="PROSITE" id="PS51077"/>
    </source>
</evidence>
<gene>
    <name evidence="6" type="ORF">GGR25_000221</name>
</gene>
<dbReference type="RefSeq" id="WP_183396887.1">
    <property type="nucleotide sequence ID" value="NZ_JACIDS010000001.1"/>
</dbReference>
<dbReference type="InterPro" id="IPR036390">
    <property type="entry name" value="WH_DNA-bd_sf"/>
</dbReference>
<evidence type="ECO:0000256" key="1">
    <source>
        <dbReference type="ARBA" id="ARBA00023015"/>
    </source>
</evidence>
<evidence type="ECO:0000313" key="7">
    <source>
        <dbReference type="Proteomes" id="UP000553963"/>
    </source>
</evidence>
<dbReference type="EMBL" id="JACIDS010000001">
    <property type="protein sequence ID" value="MBB3929202.1"/>
    <property type="molecule type" value="Genomic_DNA"/>
</dbReference>
<dbReference type="GO" id="GO:0003700">
    <property type="term" value="F:DNA-binding transcription factor activity"/>
    <property type="evidence" value="ECO:0007669"/>
    <property type="project" value="TreeGrafter"/>
</dbReference>
<dbReference type="PROSITE" id="PS51077">
    <property type="entry name" value="HTH_ICLR"/>
    <property type="match status" value="1"/>
</dbReference>
<dbReference type="SMART" id="SM00346">
    <property type="entry name" value="HTH_ICLR"/>
    <property type="match status" value="1"/>
</dbReference>
<dbReference type="SUPFAM" id="SSF46785">
    <property type="entry name" value="Winged helix' DNA-binding domain"/>
    <property type="match status" value="1"/>
</dbReference>
<keyword evidence="1" id="KW-0805">Transcription regulation</keyword>
<name>A0A840AI06_9HYPH</name>
<proteinExistence type="predicted"/>
<dbReference type="GO" id="GO:0003677">
    <property type="term" value="F:DNA binding"/>
    <property type="evidence" value="ECO:0007669"/>
    <property type="project" value="UniProtKB-KW"/>
</dbReference>
<dbReference type="InterPro" id="IPR005471">
    <property type="entry name" value="Tscrpt_reg_IclR_N"/>
</dbReference>
<accession>A0A840AI06</accession>
<dbReference type="Pfam" id="PF01614">
    <property type="entry name" value="IclR_C"/>
    <property type="match status" value="1"/>
</dbReference>
<dbReference type="Pfam" id="PF09339">
    <property type="entry name" value="HTH_IclR"/>
    <property type="match status" value="1"/>
</dbReference>